<dbReference type="AlphaFoldDB" id="A0A918I3B2"/>
<organism evidence="2 3">
    <name type="scientific">Streptomyces lavendofoliae</name>
    <dbReference type="NCBI Taxonomy" id="67314"/>
    <lineage>
        <taxon>Bacteria</taxon>
        <taxon>Bacillati</taxon>
        <taxon>Actinomycetota</taxon>
        <taxon>Actinomycetes</taxon>
        <taxon>Kitasatosporales</taxon>
        <taxon>Streptomycetaceae</taxon>
        <taxon>Streptomyces</taxon>
    </lineage>
</organism>
<comment type="caution">
    <text evidence="2">The sequence shown here is derived from an EMBL/GenBank/DDBJ whole genome shotgun (WGS) entry which is preliminary data.</text>
</comment>
<protein>
    <submittedName>
        <fullName evidence="2">Uncharacterized protein</fullName>
    </submittedName>
</protein>
<reference evidence="2" key="1">
    <citation type="journal article" date="2014" name="Int. J. Syst. Evol. Microbiol.">
        <title>Complete genome sequence of Corynebacterium casei LMG S-19264T (=DSM 44701T), isolated from a smear-ripened cheese.</title>
        <authorList>
            <consortium name="US DOE Joint Genome Institute (JGI-PGF)"/>
            <person name="Walter F."/>
            <person name="Albersmeier A."/>
            <person name="Kalinowski J."/>
            <person name="Ruckert C."/>
        </authorList>
    </citation>
    <scope>NUCLEOTIDE SEQUENCE</scope>
    <source>
        <strain evidence="2">JCM 4391</strain>
    </source>
</reference>
<accession>A0A918I3B2</accession>
<reference evidence="2" key="2">
    <citation type="submission" date="2020-09" db="EMBL/GenBank/DDBJ databases">
        <authorList>
            <person name="Sun Q."/>
            <person name="Ohkuma M."/>
        </authorList>
    </citation>
    <scope>NUCLEOTIDE SEQUENCE</scope>
    <source>
        <strain evidence="2">JCM 4391</strain>
    </source>
</reference>
<name>A0A918I3B2_9ACTN</name>
<feature type="region of interest" description="Disordered" evidence="1">
    <location>
        <begin position="1"/>
        <end position="25"/>
    </location>
</feature>
<dbReference type="Proteomes" id="UP000636661">
    <property type="component" value="Unassembled WGS sequence"/>
</dbReference>
<dbReference type="EMBL" id="BMTP01000026">
    <property type="protein sequence ID" value="GGU65769.1"/>
    <property type="molecule type" value="Genomic_DNA"/>
</dbReference>
<sequence length="103" mass="11195">MPVRREVEDLIGAGPLPSEDASEEEIAEAQRLLDNITAPVSDEEAQALSACFGPDNCYGLSWTLLHLIETAPGAQSASYSRNVENLWVQLLTARVEAARGNRE</sequence>
<evidence type="ECO:0000313" key="3">
    <source>
        <dbReference type="Proteomes" id="UP000636661"/>
    </source>
</evidence>
<evidence type="ECO:0000256" key="1">
    <source>
        <dbReference type="SAM" id="MobiDB-lite"/>
    </source>
</evidence>
<keyword evidence="3" id="KW-1185">Reference proteome</keyword>
<gene>
    <name evidence="2" type="ORF">GCM10010274_63010</name>
</gene>
<proteinExistence type="predicted"/>
<evidence type="ECO:0000313" key="2">
    <source>
        <dbReference type="EMBL" id="GGU65769.1"/>
    </source>
</evidence>